<dbReference type="eggNOG" id="COG1520">
    <property type="taxonomic scope" value="Bacteria"/>
</dbReference>
<evidence type="ECO:0000313" key="4">
    <source>
        <dbReference type="EMBL" id="AEG59576.1"/>
    </source>
</evidence>
<evidence type="ECO:0000313" key="5">
    <source>
        <dbReference type="Proteomes" id="UP000009234"/>
    </source>
</evidence>
<dbReference type="AlphaFoldDB" id="F6DPJ9"/>
<dbReference type="PANTHER" id="PTHR43308:SF5">
    <property type="entry name" value="S-LAYER PROTEIN _ PEPTIDOGLYCAN ENDO-BETA-N-ACETYLGLUCOSAMINIDASE"/>
    <property type="match status" value="1"/>
</dbReference>
<name>F6DPJ9_DESRL</name>
<proteinExistence type="predicted"/>
<reference evidence="4 5" key="2">
    <citation type="journal article" date="2012" name="Stand. Genomic Sci.">
        <title>Complete genome sequence of the sulfate-reducing firmicute Desulfotomaculum ruminis type strain (DL(T)).</title>
        <authorList>
            <person name="Spring S."/>
            <person name="Visser M."/>
            <person name="Lu M."/>
            <person name="Copeland A."/>
            <person name="Lapidus A."/>
            <person name="Lucas S."/>
            <person name="Cheng J.F."/>
            <person name="Han C."/>
            <person name="Tapia R."/>
            <person name="Goodwin L.A."/>
            <person name="Pitluck S."/>
            <person name="Ivanova N."/>
            <person name="Land M."/>
            <person name="Hauser L."/>
            <person name="Larimer F."/>
            <person name="Rohde M."/>
            <person name="Goker M."/>
            <person name="Detter J.C."/>
            <person name="Kyrpides N.C."/>
            <person name="Woyke T."/>
            <person name="Schaap P.J."/>
            <person name="Plugge C.M."/>
            <person name="Muyzer G."/>
            <person name="Kuever J."/>
            <person name="Pereira I.A."/>
            <person name="Parshina S.N."/>
            <person name="Bernier-Latmani R."/>
            <person name="Stams A.J."/>
            <person name="Klenk H.P."/>
        </authorList>
    </citation>
    <scope>NUCLEOTIDE SEQUENCE [LARGE SCALE GENOMIC DNA]</scope>
    <source>
        <strain evidence="5">ATCC 23193 / DSM 2154 / NCIB 8452 / DL</strain>
    </source>
</reference>
<dbReference type="KEGG" id="dru:Desru_1302"/>
<keyword evidence="2" id="KW-0732">Signal</keyword>
<feature type="domain" description="SLH" evidence="3">
    <location>
        <begin position="157"/>
        <end position="220"/>
    </location>
</feature>
<dbReference type="EMBL" id="CP002780">
    <property type="protein sequence ID" value="AEG59576.1"/>
    <property type="molecule type" value="Genomic_DNA"/>
</dbReference>
<feature type="signal peptide" evidence="2">
    <location>
        <begin position="1"/>
        <end position="26"/>
    </location>
</feature>
<dbReference type="HOGENOM" id="CLU_494122_0_0_9"/>
<evidence type="ECO:0000256" key="2">
    <source>
        <dbReference type="SAM" id="SignalP"/>
    </source>
</evidence>
<organism evidence="4 5">
    <name type="scientific">Desulforamulus ruminis (strain ATCC 23193 / DSM 2154 / NCIMB 8452 / DL)</name>
    <name type="common">Desulfotomaculum ruminis</name>
    <dbReference type="NCBI Taxonomy" id="696281"/>
    <lineage>
        <taxon>Bacteria</taxon>
        <taxon>Bacillati</taxon>
        <taxon>Bacillota</taxon>
        <taxon>Clostridia</taxon>
        <taxon>Eubacteriales</taxon>
        <taxon>Peptococcaceae</taxon>
        <taxon>Desulforamulus</taxon>
    </lineage>
</organism>
<dbReference type="Proteomes" id="UP000009234">
    <property type="component" value="Chromosome"/>
</dbReference>
<keyword evidence="1" id="KW-0677">Repeat</keyword>
<sequence>MQFSFKRLLLPVLVLTFFLPSCWAYGAPATGAAVDFTDLSGHWAKQSIEKIYAIGYVTGFPDNTYRPDQPVNCLEALTMVLDGANYGEQIAKMKKQKNASPSLYPVPWGQDYLDFAVQQKFLPEGMLKNFQYDRPITRAELASVLARAFYFTASGSQGTFTDTQNIPEDNRTDVQAVSKNGLMSGYNDGSFRPAGRVSRGEMAAILAKLYDQGWIHLDPKRKLTGWVSKVTAAKNGLEIELNSLNGIQKVNANANCKGYWQGTAMDLQQAVNYRVEILLDTKKKAAYVEFLERRNFTPAQQEVYVSYLRLAEGEPVIMTVKNSISQEVDYPVAWDAEVTDDKSKSKTKKDLLKKLKENQYLKLGLTPGGTVKSVNILDTKTITGEISSLDRKLQLVGKRSSSKYVPDQFYGWSSGRLIDKDGDEISDIDVGDKVKITYIGEPFYERVLEIQKL</sequence>
<evidence type="ECO:0000259" key="3">
    <source>
        <dbReference type="PROSITE" id="PS51272"/>
    </source>
</evidence>
<dbReference type="PANTHER" id="PTHR43308">
    <property type="entry name" value="OUTER MEMBRANE PROTEIN ALPHA-RELATED"/>
    <property type="match status" value="1"/>
</dbReference>
<evidence type="ECO:0000256" key="1">
    <source>
        <dbReference type="ARBA" id="ARBA00022737"/>
    </source>
</evidence>
<dbReference type="PROSITE" id="PS51272">
    <property type="entry name" value="SLH"/>
    <property type="match status" value="2"/>
</dbReference>
<feature type="chain" id="PRO_5003335042" evidence="2">
    <location>
        <begin position="27"/>
        <end position="453"/>
    </location>
</feature>
<dbReference type="RefSeq" id="WP_013841347.1">
    <property type="nucleotide sequence ID" value="NC_015589.1"/>
</dbReference>
<accession>F6DPJ9</accession>
<dbReference type="InterPro" id="IPR001119">
    <property type="entry name" value="SLH_dom"/>
</dbReference>
<dbReference type="Pfam" id="PF00395">
    <property type="entry name" value="SLH"/>
    <property type="match status" value="2"/>
</dbReference>
<protein>
    <submittedName>
        <fullName evidence="4">S-layer domain-containing protein</fullName>
    </submittedName>
</protein>
<gene>
    <name evidence="4" type="ordered locus">Desru_1302</name>
</gene>
<reference evidence="5" key="1">
    <citation type="submission" date="2011-05" db="EMBL/GenBank/DDBJ databases">
        <title>Complete sequence of Desulfotomaculum ruminis DSM 2154.</title>
        <authorList>
            <person name="Lucas S."/>
            <person name="Copeland A."/>
            <person name="Lapidus A."/>
            <person name="Cheng J.-F."/>
            <person name="Goodwin L."/>
            <person name="Pitluck S."/>
            <person name="Lu M."/>
            <person name="Detter J.C."/>
            <person name="Han C."/>
            <person name="Tapia R."/>
            <person name="Land M."/>
            <person name="Hauser L."/>
            <person name="Kyrpides N."/>
            <person name="Ivanova N."/>
            <person name="Mikhailova N."/>
            <person name="Pagani I."/>
            <person name="Stams A.J.M."/>
            <person name="Plugge C.M."/>
            <person name="Muyzer G."/>
            <person name="Kuever J."/>
            <person name="Parshina S.N."/>
            <person name="Ivanova A.E."/>
            <person name="Nazina T.N."/>
            <person name="Brambilla E."/>
            <person name="Spring S."/>
            <person name="Klenk H.-P."/>
            <person name="Woyke T."/>
        </authorList>
    </citation>
    <scope>NUCLEOTIDE SEQUENCE [LARGE SCALE GENOMIC DNA]</scope>
    <source>
        <strain evidence="5">ATCC 23193 / DSM 2154 / NCIB 8452 / DL</strain>
    </source>
</reference>
<dbReference type="InterPro" id="IPR051465">
    <property type="entry name" value="Cell_Envelope_Struct_Comp"/>
</dbReference>
<feature type="domain" description="SLH" evidence="3">
    <location>
        <begin position="31"/>
        <end position="94"/>
    </location>
</feature>
<dbReference type="STRING" id="696281.Desru_1302"/>
<dbReference type="OrthoDB" id="2065578at2"/>
<keyword evidence="5" id="KW-1185">Reference proteome</keyword>